<accession>A0A7W5G9Z1</accession>
<keyword evidence="7" id="KW-1185">Reference proteome</keyword>
<dbReference type="PANTHER" id="PTHR30419">
    <property type="entry name" value="HTH-TYPE TRANSCRIPTIONAL REGULATOR YBHD"/>
    <property type="match status" value="1"/>
</dbReference>
<evidence type="ECO:0000313" key="7">
    <source>
        <dbReference type="Proteomes" id="UP000518605"/>
    </source>
</evidence>
<keyword evidence="4" id="KW-0804">Transcription</keyword>
<evidence type="ECO:0000256" key="2">
    <source>
        <dbReference type="ARBA" id="ARBA00023015"/>
    </source>
</evidence>
<evidence type="ECO:0000256" key="3">
    <source>
        <dbReference type="ARBA" id="ARBA00023125"/>
    </source>
</evidence>
<dbReference type="AlphaFoldDB" id="A0A7W5G9Z1"/>
<dbReference type="PROSITE" id="PS50931">
    <property type="entry name" value="HTH_LYSR"/>
    <property type="match status" value="1"/>
</dbReference>
<protein>
    <submittedName>
        <fullName evidence="6">DNA-binding transcriptional LysR family regulator</fullName>
    </submittedName>
</protein>
<evidence type="ECO:0000259" key="5">
    <source>
        <dbReference type="PROSITE" id="PS50931"/>
    </source>
</evidence>
<evidence type="ECO:0000256" key="4">
    <source>
        <dbReference type="ARBA" id="ARBA00023163"/>
    </source>
</evidence>
<dbReference type="InterPro" id="IPR036390">
    <property type="entry name" value="WH_DNA-bd_sf"/>
</dbReference>
<dbReference type="GO" id="GO:0005829">
    <property type="term" value="C:cytosol"/>
    <property type="evidence" value="ECO:0007669"/>
    <property type="project" value="TreeGrafter"/>
</dbReference>
<dbReference type="GO" id="GO:0003700">
    <property type="term" value="F:DNA-binding transcription factor activity"/>
    <property type="evidence" value="ECO:0007669"/>
    <property type="project" value="InterPro"/>
</dbReference>
<organism evidence="6 7">
    <name type="scientific">Paenibacillus endophyticus</name>
    <dbReference type="NCBI Taxonomy" id="1294268"/>
    <lineage>
        <taxon>Bacteria</taxon>
        <taxon>Bacillati</taxon>
        <taxon>Bacillota</taxon>
        <taxon>Bacilli</taxon>
        <taxon>Bacillales</taxon>
        <taxon>Paenibacillaceae</taxon>
        <taxon>Paenibacillus</taxon>
    </lineage>
</organism>
<comment type="similarity">
    <text evidence="1">Belongs to the LysR transcriptional regulatory family.</text>
</comment>
<dbReference type="PRINTS" id="PR00039">
    <property type="entry name" value="HTHLYSR"/>
</dbReference>
<proteinExistence type="inferred from homology"/>
<dbReference type="SUPFAM" id="SSF53850">
    <property type="entry name" value="Periplasmic binding protein-like II"/>
    <property type="match status" value="1"/>
</dbReference>
<dbReference type="InterPro" id="IPR050950">
    <property type="entry name" value="HTH-type_LysR_regulators"/>
</dbReference>
<dbReference type="CDD" id="cd08438">
    <property type="entry name" value="PBP2_CidR"/>
    <property type="match status" value="1"/>
</dbReference>
<dbReference type="Pfam" id="PF00126">
    <property type="entry name" value="HTH_1"/>
    <property type="match status" value="1"/>
</dbReference>
<dbReference type="SUPFAM" id="SSF46785">
    <property type="entry name" value="Winged helix' DNA-binding domain"/>
    <property type="match status" value="1"/>
</dbReference>
<dbReference type="InterPro" id="IPR000847">
    <property type="entry name" value="LysR_HTH_N"/>
</dbReference>
<dbReference type="Pfam" id="PF03466">
    <property type="entry name" value="LysR_substrate"/>
    <property type="match status" value="1"/>
</dbReference>
<dbReference type="PANTHER" id="PTHR30419:SF8">
    <property type="entry name" value="NITROGEN ASSIMILATION TRANSCRIPTIONAL ACTIVATOR-RELATED"/>
    <property type="match status" value="1"/>
</dbReference>
<evidence type="ECO:0000256" key="1">
    <source>
        <dbReference type="ARBA" id="ARBA00009437"/>
    </source>
</evidence>
<dbReference type="GO" id="GO:0003677">
    <property type="term" value="F:DNA binding"/>
    <property type="evidence" value="ECO:0007669"/>
    <property type="project" value="UniProtKB-KW"/>
</dbReference>
<dbReference type="Gene3D" id="1.10.10.10">
    <property type="entry name" value="Winged helix-like DNA-binding domain superfamily/Winged helix DNA-binding domain"/>
    <property type="match status" value="1"/>
</dbReference>
<dbReference type="InterPro" id="IPR005119">
    <property type="entry name" value="LysR_subst-bd"/>
</dbReference>
<dbReference type="Proteomes" id="UP000518605">
    <property type="component" value="Unassembled WGS sequence"/>
</dbReference>
<dbReference type="Gene3D" id="3.40.190.290">
    <property type="match status" value="1"/>
</dbReference>
<reference evidence="6 7" key="1">
    <citation type="submission" date="2020-08" db="EMBL/GenBank/DDBJ databases">
        <title>Genomic Encyclopedia of Type Strains, Phase III (KMG-III): the genomes of soil and plant-associated and newly described type strains.</title>
        <authorList>
            <person name="Whitman W."/>
        </authorList>
    </citation>
    <scope>NUCLEOTIDE SEQUENCE [LARGE SCALE GENOMIC DNA]</scope>
    <source>
        <strain evidence="6 7">CECT 8234</strain>
    </source>
</reference>
<keyword evidence="3 6" id="KW-0238">DNA-binding</keyword>
<feature type="domain" description="HTH lysR-type" evidence="5">
    <location>
        <begin position="1"/>
        <end position="58"/>
    </location>
</feature>
<comment type="caution">
    <text evidence="6">The sequence shown here is derived from an EMBL/GenBank/DDBJ whole genome shotgun (WGS) entry which is preliminary data.</text>
</comment>
<dbReference type="InterPro" id="IPR036388">
    <property type="entry name" value="WH-like_DNA-bd_sf"/>
</dbReference>
<dbReference type="RefSeq" id="WP_183560984.1">
    <property type="nucleotide sequence ID" value="NZ_CBCSLB010000008.1"/>
</dbReference>
<gene>
    <name evidence="6" type="ORF">FHS16_001794</name>
</gene>
<dbReference type="EMBL" id="JACHXW010000004">
    <property type="protein sequence ID" value="MBB3151748.1"/>
    <property type="molecule type" value="Genomic_DNA"/>
</dbReference>
<sequence length="300" mass="34323">MDLKQLTYFVAVAEAGSFTQAARALHLSQPSLSKMVRLLEEELGVQLIDRSAKQITLTDAGMSILRSAKPIIQSFEDMSSELEEVVSLKKGTLRLGIPPMVGSYFLPSVIEKFLTHYPQIKLQIIEQGGKSLEQDILQGDLDFSMVILPIKDMERYHVLPCMNENLRLVVHLEHPLALMNKAQLSQLERESFIMFRSDFTIQQVIKEHCEAAGFEPRIVFESSQWDFMTEMVAAKYGITLLPEGICMQLDSNRFHTLSIEKPAIPWQLSMIWRNDKYLSFASKEWIRFVEAELGEHSLEQ</sequence>
<evidence type="ECO:0000313" key="6">
    <source>
        <dbReference type="EMBL" id="MBB3151748.1"/>
    </source>
</evidence>
<dbReference type="FunFam" id="1.10.10.10:FF:000001">
    <property type="entry name" value="LysR family transcriptional regulator"/>
    <property type="match status" value="1"/>
</dbReference>
<name>A0A7W5G9Z1_9BACL</name>
<keyword evidence="2" id="KW-0805">Transcription regulation</keyword>